<dbReference type="EMBL" id="JAXOTQ010000013">
    <property type="protein sequence ID" value="MDZ5490187.1"/>
    <property type="molecule type" value="Genomic_DNA"/>
</dbReference>
<keyword evidence="6 7" id="KW-0472">Membrane</keyword>
<comment type="similarity">
    <text evidence="7">Belongs to the binding-protein-dependent transport system permease family.</text>
</comment>
<name>A0ABU5JC86_9ACTN</name>
<comment type="subcellular location">
    <subcellularLocation>
        <location evidence="1 7">Cell membrane</location>
        <topology evidence="1 7">Multi-pass membrane protein</topology>
    </subcellularLocation>
</comment>
<feature type="transmembrane region" description="Helical" evidence="7">
    <location>
        <begin position="21"/>
        <end position="46"/>
    </location>
</feature>
<dbReference type="PROSITE" id="PS50928">
    <property type="entry name" value="ABC_TM1"/>
    <property type="match status" value="1"/>
</dbReference>
<accession>A0ABU5JC86</accession>
<evidence type="ECO:0000313" key="9">
    <source>
        <dbReference type="EMBL" id="MDZ5490187.1"/>
    </source>
</evidence>
<organism evidence="9 10">
    <name type="scientific">Micromonospora sicca</name>
    <dbReference type="NCBI Taxonomy" id="2202420"/>
    <lineage>
        <taxon>Bacteria</taxon>
        <taxon>Bacillati</taxon>
        <taxon>Actinomycetota</taxon>
        <taxon>Actinomycetes</taxon>
        <taxon>Micromonosporales</taxon>
        <taxon>Micromonosporaceae</taxon>
        <taxon>Micromonospora</taxon>
    </lineage>
</organism>
<keyword evidence="2 7" id="KW-0813">Transport</keyword>
<keyword evidence="10" id="KW-1185">Reference proteome</keyword>
<evidence type="ECO:0000256" key="3">
    <source>
        <dbReference type="ARBA" id="ARBA00022475"/>
    </source>
</evidence>
<evidence type="ECO:0000256" key="4">
    <source>
        <dbReference type="ARBA" id="ARBA00022692"/>
    </source>
</evidence>
<gene>
    <name evidence="9" type="ORF">U2F25_12025</name>
</gene>
<dbReference type="RefSeq" id="WP_322440408.1">
    <property type="nucleotide sequence ID" value="NZ_JAXOTQ010000013.1"/>
</dbReference>
<sequence>MTAAASDASTRRGRGVPRLRRVLVGWGFALPFTVLFLVFMAGPVIASLLMSFTDIRSADLRNPLGVNLVGFQNYSRLFHDELFIKSAVNTAIFVLAGVPLTMVCGLAAALGLNAGLTRFRSLFRVGYYLPVVTSIVAIAVVWRFLLQPDSGLLNSLLRLVGVHGPNWLYDTRLALPSLIVMAAWRNLGYQMVIFLAGLQAIPQELYEAARIDGATSWQQLRYVTLPALRPTLLFVGVIATIGYLQFFEEPLVMTQGGPLNSTLSVSYHIYNQFGFGNYGYASAMSYVLFLSIVLMSILWFRLLRSDEGR</sequence>
<feature type="domain" description="ABC transmembrane type-1" evidence="8">
    <location>
        <begin position="87"/>
        <end position="299"/>
    </location>
</feature>
<feature type="transmembrane region" description="Helical" evidence="7">
    <location>
        <begin position="91"/>
        <end position="113"/>
    </location>
</feature>
<evidence type="ECO:0000313" key="10">
    <source>
        <dbReference type="Proteomes" id="UP001290101"/>
    </source>
</evidence>
<feature type="transmembrane region" description="Helical" evidence="7">
    <location>
        <begin position="227"/>
        <end position="246"/>
    </location>
</feature>
<evidence type="ECO:0000256" key="2">
    <source>
        <dbReference type="ARBA" id="ARBA00022448"/>
    </source>
</evidence>
<evidence type="ECO:0000256" key="6">
    <source>
        <dbReference type="ARBA" id="ARBA00023136"/>
    </source>
</evidence>
<dbReference type="InterPro" id="IPR035906">
    <property type="entry name" value="MetI-like_sf"/>
</dbReference>
<proteinExistence type="inferred from homology"/>
<evidence type="ECO:0000259" key="8">
    <source>
        <dbReference type="PROSITE" id="PS50928"/>
    </source>
</evidence>
<dbReference type="InterPro" id="IPR051393">
    <property type="entry name" value="ABC_transporter_permease"/>
</dbReference>
<dbReference type="CDD" id="cd06261">
    <property type="entry name" value="TM_PBP2"/>
    <property type="match status" value="1"/>
</dbReference>
<dbReference type="SUPFAM" id="SSF161098">
    <property type="entry name" value="MetI-like"/>
    <property type="match status" value="1"/>
</dbReference>
<dbReference type="Gene3D" id="1.10.3720.10">
    <property type="entry name" value="MetI-like"/>
    <property type="match status" value="1"/>
</dbReference>
<feature type="transmembrane region" description="Helical" evidence="7">
    <location>
        <begin position="283"/>
        <end position="303"/>
    </location>
</feature>
<keyword evidence="5 7" id="KW-1133">Transmembrane helix</keyword>
<feature type="transmembrane region" description="Helical" evidence="7">
    <location>
        <begin position="125"/>
        <end position="146"/>
    </location>
</feature>
<dbReference type="Pfam" id="PF00528">
    <property type="entry name" value="BPD_transp_1"/>
    <property type="match status" value="1"/>
</dbReference>
<keyword evidence="3" id="KW-1003">Cell membrane</keyword>
<evidence type="ECO:0000256" key="7">
    <source>
        <dbReference type="RuleBase" id="RU363032"/>
    </source>
</evidence>
<dbReference type="Proteomes" id="UP001290101">
    <property type="component" value="Unassembled WGS sequence"/>
</dbReference>
<protein>
    <submittedName>
        <fullName evidence="9">Sugar ABC transporter permease</fullName>
    </submittedName>
</protein>
<keyword evidence="4 7" id="KW-0812">Transmembrane</keyword>
<feature type="transmembrane region" description="Helical" evidence="7">
    <location>
        <begin position="166"/>
        <end position="184"/>
    </location>
</feature>
<comment type="caution">
    <text evidence="9">The sequence shown here is derived from an EMBL/GenBank/DDBJ whole genome shotgun (WGS) entry which is preliminary data.</text>
</comment>
<reference evidence="9 10" key="1">
    <citation type="submission" date="2023-12" db="EMBL/GenBank/DDBJ databases">
        <title>Micromonospora sp. nov., isolated from Atacama Desert.</title>
        <authorList>
            <person name="Carro L."/>
            <person name="Golinska P."/>
            <person name="Klenk H.-P."/>
            <person name="Goodfellow M."/>
        </authorList>
    </citation>
    <scope>NUCLEOTIDE SEQUENCE [LARGE SCALE GENOMIC DNA]</scope>
    <source>
        <strain evidence="9 10">4G53</strain>
    </source>
</reference>
<dbReference type="InterPro" id="IPR000515">
    <property type="entry name" value="MetI-like"/>
</dbReference>
<dbReference type="PANTHER" id="PTHR30193:SF37">
    <property type="entry name" value="INNER MEMBRANE ABC TRANSPORTER PERMEASE PROTEIN YCJO"/>
    <property type="match status" value="1"/>
</dbReference>
<dbReference type="PANTHER" id="PTHR30193">
    <property type="entry name" value="ABC TRANSPORTER PERMEASE PROTEIN"/>
    <property type="match status" value="1"/>
</dbReference>
<evidence type="ECO:0000256" key="5">
    <source>
        <dbReference type="ARBA" id="ARBA00022989"/>
    </source>
</evidence>
<evidence type="ECO:0000256" key="1">
    <source>
        <dbReference type="ARBA" id="ARBA00004651"/>
    </source>
</evidence>